<feature type="domain" description="Timeless N-terminal" evidence="11">
    <location>
        <begin position="71"/>
        <end position="365"/>
    </location>
</feature>
<dbReference type="GO" id="GO:0051321">
    <property type="term" value="P:meiotic cell cycle"/>
    <property type="evidence" value="ECO:0007669"/>
    <property type="project" value="UniProtKB-KW"/>
</dbReference>
<proteinExistence type="inferred from homology"/>
<feature type="compositionally biased region" description="Basic and acidic residues" evidence="10">
    <location>
        <begin position="639"/>
        <end position="652"/>
    </location>
</feature>
<feature type="region of interest" description="Disordered" evidence="10">
    <location>
        <begin position="1043"/>
        <end position="1097"/>
    </location>
</feature>
<organism evidence="12 13">
    <name type="scientific">Ogataea philodendri</name>
    <dbReference type="NCBI Taxonomy" id="1378263"/>
    <lineage>
        <taxon>Eukaryota</taxon>
        <taxon>Fungi</taxon>
        <taxon>Dikarya</taxon>
        <taxon>Ascomycota</taxon>
        <taxon>Saccharomycotina</taxon>
        <taxon>Pichiomycetes</taxon>
        <taxon>Pichiales</taxon>
        <taxon>Pichiaceae</taxon>
        <taxon>Ogataea</taxon>
    </lineage>
</organism>
<feature type="region of interest" description="Disordered" evidence="10">
    <location>
        <begin position="914"/>
        <end position="940"/>
    </location>
</feature>
<comment type="subcellular location">
    <subcellularLocation>
        <location evidence="1">Nucleus</location>
    </subcellularLocation>
</comment>
<dbReference type="Proteomes" id="UP000769157">
    <property type="component" value="Unassembled WGS sequence"/>
</dbReference>
<evidence type="ECO:0000256" key="4">
    <source>
        <dbReference type="ARBA" id="ARBA00022763"/>
    </source>
</evidence>
<evidence type="ECO:0000313" key="13">
    <source>
        <dbReference type="Proteomes" id="UP000769157"/>
    </source>
</evidence>
<keyword evidence="8" id="KW-0469">Meiosis</keyword>
<evidence type="ECO:0000256" key="5">
    <source>
        <dbReference type="ARBA" id="ARBA00022880"/>
    </source>
</evidence>
<evidence type="ECO:0000256" key="8">
    <source>
        <dbReference type="ARBA" id="ARBA00023254"/>
    </source>
</evidence>
<reference evidence="12" key="2">
    <citation type="submission" date="2021-01" db="EMBL/GenBank/DDBJ databases">
        <authorList>
            <person name="Schikora-Tamarit M.A."/>
        </authorList>
    </citation>
    <scope>NUCLEOTIDE SEQUENCE</scope>
    <source>
        <strain evidence="12">CBS6075</strain>
    </source>
</reference>
<dbReference type="EMBL" id="JAEUBE010000487">
    <property type="protein sequence ID" value="KAH3661238.1"/>
    <property type="molecule type" value="Genomic_DNA"/>
</dbReference>
<keyword evidence="13" id="KW-1185">Reference proteome</keyword>
<evidence type="ECO:0000256" key="7">
    <source>
        <dbReference type="ARBA" id="ARBA00023242"/>
    </source>
</evidence>
<dbReference type="GeneID" id="70238609"/>
<evidence type="ECO:0000256" key="3">
    <source>
        <dbReference type="ARBA" id="ARBA00021529"/>
    </source>
</evidence>
<dbReference type="AlphaFoldDB" id="A0A9P8NVV9"/>
<name>A0A9P8NVV9_9ASCO</name>
<keyword evidence="9" id="KW-0131">Cell cycle</keyword>
<feature type="compositionally biased region" description="Basic and acidic residues" evidence="10">
    <location>
        <begin position="914"/>
        <end position="928"/>
    </location>
</feature>
<dbReference type="RefSeq" id="XP_046058362.1">
    <property type="nucleotide sequence ID" value="XM_046207953.1"/>
</dbReference>
<evidence type="ECO:0000256" key="2">
    <source>
        <dbReference type="ARBA" id="ARBA00008174"/>
    </source>
</evidence>
<evidence type="ECO:0000256" key="1">
    <source>
        <dbReference type="ARBA" id="ARBA00004123"/>
    </source>
</evidence>
<keyword evidence="6" id="KW-0234">DNA repair</keyword>
<dbReference type="GO" id="GO:0000076">
    <property type="term" value="P:DNA replication checkpoint signaling"/>
    <property type="evidence" value="ECO:0007669"/>
    <property type="project" value="TreeGrafter"/>
</dbReference>
<sequence length="1097" mass="125396">MDSSSDRGVEDDLEFEVEENNTPFSEVEDDDGEKTSVAFDASKFEAEAQQALKSQILILCTALGGADVSGKYVLGTDALACLKDLKRWIKVVDDASDNWNVASACDDNGLVLNDLIPILVELPSRINDANRSFYTGILLSVLELLVALTRPLVLDTERATAAKVDLYIKLKKSHVKYKDRILNYENGKCLKSVVGLAIPIFRTRKDQRSSRDIIILNLCLNLFRNVIRIEPADVTIGTRRASSKTQQLNDNMPPGVDKDDISFSRLVAVYRKNKVLQFIQTITSGLEREFEPRVLGSVCLDVYFYLLYGLDPATVAVKREPESISGGAANGLSLGAALDQEKLMKKRLLNNNVTRHANFGTLLSIRQNDDSQMTVSGQKRLIHSDLLEQLDASRSKKTVGSRWTTNKNESTRSDFDRHLSGEPSKYVDTETRATFGEFCHDFVEAGFGPLLAAIRKSFIGEHTRFGAFLEFHYFYVVGWVLKFERLLRESSRENVFRLGYLQEALSQDMVRLILKNNIPLYMQNREHNLLRIAVNCFKEILLTVVDMHKLEPHDYPDLSPEQKDELDMYQGMSEQVLRLIFSSEDEIEVFFHVAQDAHKVSFSYALDMIDYTHVLLKVLQYLSELKTPVAMGKKRRGKAKEDRAGSDSDSMGESHLKRYLQFDRSRYEFYERKLMHERVVNCYVSVFAKFDELNEVQVRKCISFFNRLMLKKDEHFLKLVRLDFMLALHDIKDSVFGSSVKRDLGRLLGYYMHTFEKKYRQTDAILLDLLTLGQDSDRGLREFLQTGDRNELEAREHAKRSRDVSFAAAEMSYSHKISVLVSALVYRDSVEILEYLVSRLRARDGELVFESGRETLRNGHYRLLLETIGFEVATNGQAVLPGTVEDSHVTMTADLIEESKLRPLETDEFEHELIEERREPEQEPEREQTSNFDDFGSDNDLETLNRVSERLDRLDVLEARLEKKTGRKRVRDPEDDEIRFKSKAKAKKKGHAKKVKRVAKEKASVEPKVHLSSKYVDSEDDLSDAEKEAEFFRKEQELQALIQRNGGAISPEQFQQLLGGGEQRRDKMVTLSDSESEPSSSPPPVRRARAVIEDDDD</sequence>
<comment type="similarity">
    <text evidence="2">Belongs to the timeless family.</text>
</comment>
<feature type="compositionally biased region" description="Basic and acidic residues" evidence="10">
    <location>
        <begin position="998"/>
        <end position="1008"/>
    </location>
</feature>
<comment type="caution">
    <text evidence="12">The sequence shown here is derived from an EMBL/GenBank/DDBJ whole genome shotgun (WGS) entry which is preliminary data.</text>
</comment>
<dbReference type="GO" id="GO:0003677">
    <property type="term" value="F:DNA binding"/>
    <property type="evidence" value="ECO:0007669"/>
    <property type="project" value="TreeGrafter"/>
</dbReference>
<dbReference type="Pfam" id="PF04821">
    <property type="entry name" value="TIMELESS"/>
    <property type="match status" value="1"/>
</dbReference>
<dbReference type="OrthoDB" id="310853at2759"/>
<dbReference type="GO" id="GO:0043111">
    <property type="term" value="P:replication fork arrest"/>
    <property type="evidence" value="ECO:0007669"/>
    <property type="project" value="TreeGrafter"/>
</dbReference>
<feature type="compositionally biased region" description="Basic and acidic residues" evidence="10">
    <location>
        <begin position="1"/>
        <end position="10"/>
    </location>
</feature>
<dbReference type="GO" id="GO:0006281">
    <property type="term" value="P:DNA repair"/>
    <property type="evidence" value="ECO:0007669"/>
    <property type="project" value="UniProtKB-KW"/>
</dbReference>
<evidence type="ECO:0000256" key="10">
    <source>
        <dbReference type="SAM" id="MobiDB-lite"/>
    </source>
</evidence>
<evidence type="ECO:0000259" key="11">
    <source>
        <dbReference type="Pfam" id="PF04821"/>
    </source>
</evidence>
<feature type="compositionally biased region" description="Basic residues" evidence="10">
    <location>
        <begin position="981"/>
        <end position="997"/>
    </location>
</feature>
<evidence type="ECO:0000256" key="6">
    <source>
        <dbReference type="ARBA" id="ARBA00023204"/>
    </source>
</evidence>
<dbReference type="GO" id="GO:0031298">
    <property type="term" value="C:replication fork protection complex"/>
    <property type="evidence" value="ECO:0007669"/>
    <property type="project" value="TreeGrafter"/>
</dbReference>
<gene>
    <name evidence="12" type="ORF">OGAPHI_006645</name>
</gene>
<dbReference type="PANTHER" id="PTHR22940:SF4">
    <property type="entry name" value="PROTEIN TIMELESS HOMOLOG"/>
    <property type="match status" value="1"/>
</dbReference>
<protein>
    <recommendedName>
        <fullName evidence="3">Topoisomerase 1-associated factor 1</fullName>
    </recommendedName>
</protein>
<keyword evidence="4" id="KW-0227">DNA damage</keyword>
<evidence type="ECO:0000256" key="9">
    <source>
        <dbReference type="ARBA" id="ARBA00023306"/>
    </source>
</evidence>
<accession>A0A9P8NVV9</accession>
<keyword evidence="7" id="KW-0539">Nucleus</keyword>
<feature type="region of interest" description="Disordered" evidence="10">
    <location>
        <begin position="398"/>
        <end position="417"/>
    </location>
</feature>
<dbReference type="InterPro" id="IPR044998">
    <property type="entry name" value="Timeless"/>
</dbReference>
<feature type="region of interest" description="Disordered" evidence="10">
    <location>
        <begin position="1"/>
        <end position="33"/>
    </location>
</feature>
<dbReference type="PANTHER" id="PTHR22940">
    <property type="entry name" value="TIMEOUT/TIMELESS-2"/>
    <property type="match status" value="1"/>
</dbReference>
<evidence type="ECO:0000313" key="12">
    <source>
        <dbReference type="EMBL" id="KAH3661238.1"/>
    </source>
</evidence>
<keyword evidence="5" id="KW-0236">DNA replication inhibitor</keyword>
<feature type="region of interest" description="Disordered" evidence="10">
    <location>
        <begin position="633"/>
        <end position="652"/>
    </location>
</feature>
<feature type="region of interest" description="Disordered" evidence="10">
    <location>
        <begin position="981"/>
        <end position="1008"/>
    </location>
</feature>
<reference evidence="12" key="1">
    <citation type="journal article" date="2021" name="Open Biol.">
        <title>Shared evolutionary footprints suggest mitochondrial oxidative damage underlies multiple complex I losses in fungi.</title>
        <authorList>
            <person name="Schikora-Tamarit M.A."/>
            <person name="Marcet-Houben M."/>
            <person name="Nosek J."/>
            <person name="Gabaldon T."/>
        </authorList>
    </citation>
    <scope>NUCLEOTIDE SEQUENCE</scope>
    <source>
        <strain evidence="12">CBS6075</strain>
    </source>
</reference>
<dbReference type="InterPro" id="IPR006906">
    <property type="entry name" value="Timeless_N"/>
</dbReference>